<dbReference type="AlphaFoldDB" id="A0A8J2L7S5"/>
<feature type="region of interest" description="Disordered" evidence="1">
    <location>
        <begin position="1"/>
        <end position="22"/>
    </location>
</feature>
<dbReference type="Proteomes" id="UP000708208">
    <property type="component" value="Unassembled WGS sequence"/>
</dbReference>
<sequence>MSGSTDLVKLSTNYDPKTDEPLDGEKFREALKKEEDLKAFLDKLLDKFKYLLEKIDIPKPVSSGDITKVQLEDMTQKIEVLKDEVASFKNGNPKDDSVYRRLTETCVKFSIQLDRINVIGRDKERDDRKKMLIEVDKLSTELVQIHEQHKNTKH</sequence>
<organism evidence="3 4">
    <name type="scientific">Allacma fusca</name>
    <dbReference type="NCBI Taxonomy" id="39272"/>
    <lineage>
        <taxon>Eukaryota</taxon>
        <taxon>Metazoa</taxon>
        <taxon>Ecdysozoa</taxon>
        <taxon>Arthropoda</taxon>
        <taxon>Hexapoda</taxon>
        <taxon>Collembola</taxon>
        <taxon>Symphypleona</taxon>
        <taxon>Sminthuridae</taxon>
        <taxon>Allacma</taxon>
    </lineage>
</organism>
<name>A0A8J2L7S5_9HEXA</name>
<dbReference type="EMBL" id="CAJVCH010389407">
    <property type="protein sequence ID" value="CAG7817234.1"/>
    <property type="molecule type" value="Genomic_DNA"/>
</dbReference>
<dbReference type="Pfam" id="PF02179">
    <property type="entry name" value="BAG"/>
    <property type="match status" value="1"/>
</dbReference>
<reference evidence="3" key="1">
    <citation type="submission" date="2021-06" db="EMBL/GenBank/DDBJ databases">
        <authorList>
            <person name="Hodson N. C."/>
            <person name="Mongue J. A."/>
            <person name="Jaron S. K."/>
        </authorList>
    </citation>
    <scope>NUCLEOTIDE SEQUENCE</scope>
</reference>
<accession>A0A8J2L7S5</accession>
<evidence type="ECO:0000313" key="3">
    <source>
        <dbReference type="EMBL" id="CAG7817234.1"/>
    </source>
</evidence>
<keyword evidence="4" id="KW-1185">Reference proteome</keyword>
<protein>
    <recommendedName>
        <fullName evidence="2">BAG domain-containing protein</fullName>
    </recommendedName>
</protein>
<gene>
    <name evidence="3" type="ORF">AFUS01_LOCUS27812</name>
</gene>
<evidence type="ECO:0000313" key="4">
    <source>
        <dbReference type="Proteomes" id="UP000708208"/>
    </source>
</evidence>
<feature type="compositionally biased region" description="Polar residues" evidence="1">
    <location>
        <begin position="1"/>
        <end position="15"/>
    </location>
</feature>
<feature type="domain" description="BAG" evidence="2">
    <location>
        <begin position="72"/>
        <end position="141"/>
    </location>
</feature>
<dbReference type="OrthoDB" id="8293317at2759"/>
<dbReference type="InterPro" id="IPR003103">
    <property type="entry name" value="BAG_domain"/>
</dbReference>
<dbReference type="GO" id="GO:0051087">
    <property type="term" value="F:protein-folding chaperone binding"/>
    <property type="evidence" value="ECO:0007669"/>
    <property type="project" value="InterPro"/>
</dbReference>
<proteinExistence type="predicted"/>
<evidence type="ECO:0000256" key="1">
    <source>
        <dbReference type="SAM" id="MobiDB-lite"/>
    </source>
</evidence>
<evidence type="ECO:0000259" key="2">
    <source>
        <dbReference type="Pfam" id="PF02179"/>
    </source>
</evidence>
<comment type="caution">
    <text evidence="3">The sequence shown here is derived from an EMBL/GenBank/DDBJ whole genome shotgun (WGS) entry which is preliminary data.</text>
</comment>